<evidence type="ECO:0000313" key="1">
    <source>
        <dbReference type="EMBL" id="PVH62539.1"/>
    </source>
</evidence>
<organism evidence="1">
    <name type="scientific">Panicum hallii</name>
    <dbReference type="NCBI Taxonomy" id="206008"/>
    <lineage>
        <taxon>Eukaryota</taxon>
        <taxon>Viridiplantae</taxon>
        <taxon>Streptophyta</taxon>
        <taxon>Embryophyta</taxon>
        <taxon>Tracheophyta</taxon>
        <taxon>Spermatophyta</taxon>
        <taxon>Magnoliopsida</taxon>
        <taxon>Liliopsida</taxon>
        <taxon>Poales</taxon>
        <taxon>Poaceae</taxon>
        <taxon>PACMAD clade</taxon>
        <taxon>Panicoideae</taxon>
        <taxon>Panicodae</taxon>
        <taxon>Paniceae</taxon>
        <taxon>Panicinae</taxon>
        <taxon>Panicum</taxon>
        <taxon>Panicum sect. Panicum</taxon>
    </lineage>
</organism>
<proteinExistence type="predicted"/>
<protein>
    <submittedName>
        <fullName evidence="1">Uncharacterized protein</fullName>
    </submittedName>
</protein>
<dbReference type="AlphaFoldDB" id="A0A2T8KK83"/>
<dbReference type="Gramene" id="PVH62539">
    <property type="protein sequence ID" value="PVH62539"/>
    <property type="gene ID" value="PAHAL_3G318000"/>
</dbReference>
<gene>
    <name evidence="1" type="ORF">PAHAL_3G318000</name>
</gene>
<name>A0A2T8KK83_9POAL</name>
<sequence>MVEFLQLFTGWKVHDELCFMDMFSVNKILHSCILLNYLVILMELCCCGSLTSSLLGL</sequence>
<reference evidence="1" key="1">
    <citation type="submission" date="2018-04" db="EMBL/GenBank/DDBJ databases">
        <title>WGS assembly of Panicum hallii.</title>
        <authorList>
            <person name="Lovell J."/>
            <person name="Jenkins J."/>
            <person name="Lowry D."/>
            <person name="Mamidi S."/>
            <person name="Sreedasyam A."/>
            <person name="Weng X."/>
            <person name="Barry K."/>
            <person name="Bonette J."/>
            <person name="Campitelli B."/>
            <person name="Daum C."/>
            <person name="Gordon S."/>
            <person name="Gould B."/>
            <person name="Lipzen A."/>
            <person name="Macqueen A."/>
            <person name="Palacio-Mejia J."/>
            <person name="Plott C."/>
            <person name="Shakirov E."/>
            <person name="Shu S."/>
            <person name="Yoshinaga Y."/>
            <person name="Zane M."/>
            <person name="Rokhsar D."/>
            <person name="Grimwood J."/>
            <person name="Schmutz J."/>
            <person name="Juenger T."/>
        </authorList>
    </citation>
    <scope>NUCLEOTIDE SEQUENCE [LARGE SCALE GENOMIC DNA]</scope>
    <source>
        <strain evidence="1">FIL2</strain>
    </source>
</reference>
<dbReference type="EMBL" id="CM008048">
    <property type="protein sequence ID" value="PVH62539.1"/>
    <property type="molecule type" value="Genomic_DNA"/>
</dbReference>
<dbReference type="Proteomes" id="UP000243499">
    <property type="component" value="Chromosome 3"/>
</dbReference>
<accession>A0A2T8KK83</accession>